<dbReference type="PROSITE" id="PS50850">
    <property type="entry name" value="MFS"/>
    <property type="match status" value="1"/>
</dbReference>
<evidence type="ECO:0000256" key="3">
    <source>
        <dbReference type="ARBA" id="ARBA00022989"/>
    </source>
</evidence>
<keyword evidence="2 6" id="KW-0812">Transmembrane</keyword>
<keyword evidence="9" id="KW-1185">Reference proteome</keyword>
<feature type="transmembrane region" description="Helical" evidence="6">
    <location>
        <begin position="159"/>
        <end position="192"/>
    </location>
</feature>
<dbReference type="Gene3D" id="1.20.1250.20">
    <property type="entry name" value="MFS general substrate transporter like domains"/>
    <property type="match status" value="2"/>
</dbReference>
<feature type="transmembrane region" description="Helical" evidence="6">
    <location>
        <begin position="247"/>
        <end position="267"/>
    </location>
</feature>
<sequence>MSTPTAPAGGQPAPTANTGQPAALTSRISNDTVDGAGKADPKVIASHRGSVPTGDSDATPDGSHAEIGVSKVEAFNKVLYRSGRSGKVLLWLLGVSIGLTMFAYALDQGITTSIFTTMASSTFGQHSALAVVSTASQIIRAISKPFIGKLADITSRPTTYAVILVFYVVGFAVAASASTFAAYTVGICFTSVGKSGLDLLSDIIVGDLTPLEWRGFFGAALAVPFVVTVPVNGFIAEAFVDEWRWGLGMFAILVPVLLLPAIFTLYAMQRRGEKLGMVTMAASKRIRMGDAQGRATPRRATYWAKLLHQGLIDIDIVGLVILGVSFSLILLPFTLATSSPGGWANGRVIAMLVVGFVLLVGFVLYEVYLAEKPLMTGRILKNRTFLAAVTIYTFNQMASATRNTYLSSYVYIVKQWTTYEWTIFLGITTMGLSILGPIVGLIQRSTHRYKTMMVFGAAARLISYGILVQPNGDMVQDTARLVVAQLVFCLGSFNVVGARVGSQASVPHDDMASIIALLTLWSTLGSSIGSAVSSAIWTHEMLDRMRAEMPGVSEATIKKLYGNIRTLRTAYEFGDPVRQGAIRAYARVNGHIAVTALVMAAVPLVATFFMPDFYLGKQQNAVTNLGLDGERVDVPQAVSRETNLEVARKSRFRRLVDAYYKDRV</sequence>
<dbReference type="AlphaFoldDB" id="A0AA40F0V5"/>
<name>A0AA40F0V5_9PEZI</name>
<feature type="transmembrane region" description="Helical" evidence="6">
    <location>
        <begin position="592"/>
        <end position="610"/>
    </location>
</feature>
<evidence type="ECO:0000313" key="8">
    <source>
        <dbReference type="EMBL" id="KAK0749082.1"/>
    </source>
</evidence>
<dbReference type="Pfam" id="PF07690">
    <property type="entry name" value="MFS_1"/>
    <property type="match status" value="1"/>
</dbReference>
<dbReference type="InterPro" id="IPR011701">
    <property type="entry name" value="MFS"/>
</dbReference>
<comment type="subcellular location">
    <subcellularLocation>
        <location evidence="1">Membrane</location>
        <topology evidence="1">Multi-pass membrane protein</topology>
    </subcellularLocation>
</comment>
<feature type="transmembrane region" description="Helical" evidence="6">
    <location>
        <begin position="316"/>
        <end position="336"/>
    </location>
</feature>
<feature type="transmembrane region" description="Helical" evidence="6">
    <location>
        <begin position="348"/>
        <end position="370"/>
    </location>
</feature>
<feature type="region of interest" description="Disordered" evidence="5">
    <location>
        <begin position="1"/>
        <end position="64"/>
    </location>
</feature>
<evidence type="ECO:0000313" key="9">
    <source>
        <dbReference type="Proteomes" id="UP001172155"/>
    </source>
</evidence>
<reference evidence="8" key="1">
    <citation type="submission" date="2023-06" db="EMBL/GenBank/DDBJ databases">
        <title>Genome-scale phylogeny and comparative genomics of the fungal order Sordariales.</title>
        <authorList>
            <consortium name="Lawrence Berkeley National Laboratory"/>
            <person name="Hensen N."/>
            <person name="Bonometti L."/>
            <person name="Westerberg I."/>
            <person name="Brannstrom I.O."/>
            <person name="Guillou S."/>
            <person name="Cros-Aarteil S."/>
            <person name="Calhoun S."/>
            <person name="Haridas S."/>
            <person name="Kuo A."/>
            <person name="Mondo S."/>
            <person name="Pangilinan J."/>
            <person name="Riley R."/>
            <person name="LaButti K."/>
            <person name="Andreopoulos B."/>
            <person name="Lipzen A."/>
            <person name="Chen C."/>
            <person name="Yanf M."/>
            <person name="Daum C."/>
            <person name="Ng V."/>
            <person name="Clum A."/>
            <person name="Steindorff A."/>
            <person name="Ohm R."/>
            <person name="Martin F."/>
            <person name="Silar P."/>
            <person name="Natvig D."/>
            <person name="Lalanne C."/>
            <person name="Gautier V."/>
            <person name="Ament-velasquez S.L."/>
            <person name="Kruys A."/>
            <person name="Hutchinson M.I."/>
            <person name="Powell A.J."/>
            <person name="Barry K."/>
            <person name="Miller A.N."/>
            <person name="Grigoriev I.V."/>
            <person name="Debuchy R."/>
            <person name="Gladieux P."/>
            <person name="Thoren M.H."/>
            <person name="Johannesson H."/>
        </authorList>
    </citation>
    <scope>NUCLEOTIDE SEQUENCE</scope>
    <source>
        <strain evidence="8">SMH3187-1</strain>
    </source>
</reference>
<feature type="transmembrane region" description="Helical" evidence="6">
    <location>
        <begin position="213"/>
        <end position="235"/>
    </location>
</feature>
<dbReference type="SUPFAM" id="SSF103473">
    <property type="entry name" value="MFS general substrate transporter"/>
    <property type="match status" value="2"/>
</dbReference>
<gene>
    <name evidence="8" type="ORF">B0T18DRAFT_405751</name>
</gene>
<accession>A0AA40F0V5</accession>
<feature type="transmembrane region" description="Helical" evidence="6">
    <location>
        <begin position="382"/>
        <end position="401"/>
    </location>
</feature>
<dbReference type="EMBL" id="JAUKUD010000003">
    <property type="protein sequence ID" value="KAK0749082.1"/>
    <property type="molecule type" value="Genomic_DNA"/>
</dbReference>
<protein>
    <recommendedName>
        <fullName evidence="7">Major facilitator superfamily (MFS) profile domain-containing protein</fullName>
    </recommendedName>
</protein>
<evidence type="ECO:0000256" key="4">
    <source>
        <dbReference type="ARBA" id="ARBA00023136"/>
    </source>
</evidence>
<dbReference type="PANTHER" id="PTHR23501:SF58">
    <property type="entry name" value="LOW AFFINITY HEME TRANSPORTER STR3"/>
    <property type="match status" value="1"/>
</dbReference>
<feature type="transmembrane region" description="Helical" evidence="6">
    <location>
        <begin position="512"/>
        <end position="537"/>
    </location>
</feature>
<evidence type="ECO:0000259" key="7">
    <source>
        <dbReference type="PROSITE" id="PS50850"/>
    </source>
</evidence>
<dbReference type="GO" id="GO:0022857">
    <property type="term" value="F:transmembrane transporter activity"/>
    <property type="evidence" value="ECO:0007669"/>
    <property type="project" value="InterPro"/>
</dbReference>
<feature type="transmembrane region" description="Helical" evidence="6">
    <location>
        <begin position="88"/>
        <end position="106"/>
    </location>
</feature>
<keyword evidence="4 6" id="KW-0472">Membrane</keyword>
<evidence type="ECO:0000256" key="1">
    <source>
        <dbReference type="ARBA" id="ARBA00004141"/>
    </source>
</evidence>
<dbReference type="GO" id="GO:0005886">
    <property type="term" value="C:plasma membrane"/>
    <property type="evidence" value="ECO:0007669"/>
    <property type="project" value="TreeGrafter"/>
</dbReference>
<comment type="caution">
    <text evidence="8">The sequence shown here is derived from an EMBL/GenBank/DDBJ whole genome shotgun (WGS) entry which is preliminary data.</text>
</comment>
<evidence type="ECO:0000256" key="2">
    <source>
        <dbReference type="ARBA" id="ARBA00022692"/>
    </source>
</evidence>
<feature type="transmembrane region" description="Helical" evidence="6">
    <location>
        <begin position="421"/>
        <end position="442"/>
    </location>
</feature>
<evidence type="ECO:0000256" key="5">
    <source>
        <dbReference type="SAM" id="MobiDB-lite"/>
    </source>
</evidence>
<proteinExistence type="predicted"/>
<dbReference type="InterPro" id="IPR036259">
    <property type="entry name" value="MFS_trans_sf"/>
</dbReference>
<dbReference type="InterPro" id="IPR020846">
    <property type="entry name" value="MFS_dom"/>
</dbReference>
<dbReference type="Proteomes" id="UP001172155">
    <property type="component" value="Unassembled WGS sequence"/>
</dbReference>
<dbReference type="PANTHER" id="PTHR23501">
    <property type="entry name" value="MAJOR FACILITATOR SUPERFAMILY"/>
    <property type="match status" value="1"/>
</dbReference>
<evidence type="ECO:0000256" key="6">
    <source>
        <dbReference type="SAM" id="Phobius"/>
    </source>
</evidence>
<feature type="transmembrane region" description="Helical" evidence="6">
    <location>
        <begin position="479"/>
        <end position="500"/>
    </location>
</feature>
<organism evidence="8 9">
    <name type="scientific">Schizothecium vesticola</name>
    <dbReference type="NCBI Taxonomy" id="314040"/>
    <lineage>
        <taxon>Eukaryota</taxon>
        <taxon>Fungi</taxon>
        <taxon>Dikarya</taxon>
        <taxon>Ascomycota</taxon>
        <taxon>Pezizomycotina</taxon>
        <taxon>Sordariomycetes</taxon>
        <taxon>Sordariomycetidae</taxon>
        <taxon>Sordariales</taxon>
        <taxon>Schizotheciaceae</taxon>
        <taxon>Schizothecium</taxon>
    </lineage>
</organism>
<feature type="compositionally biased region" description="Low complexity" evidence="5">
    <location>
        <begin position="1"/>
        <end position="19"/>
    </location>
</feature>
<feature type="domain" description="Major facilitator superfamily (MFS) profile" evidence="7">
    <location>
        <begin position="93"/>
        <end position="614"/>
    </location>
</feature>
<keyword evidence="3 6" id="KW-1133">Transmembrane helix</keyword>